<sequence length="87" mass="9978">MTNTERLSYINNNNLHIEEHTAILVNTANLLDNPLDPEVYVDENTTETYLILSTSNSKQLINGQYEDIVNYIDTQISLQESFISKND</sequence>
<reference evidence="1" key="1">
    <citation type="submission" date="2015-10" db="EMBL/GenBank/DDBJ databases">
        <authorList>
            <person name="Gilbert D.G."/>
        </authorList>
    </citation>
    <scope>NUCLEOTIDE SEQUENCE [LARGE SCALE GENOMIC DNA]</scope>
    <source>
        <strain evidence="1">20-2</strain>
    </source>
</reference>
<protein>
    <submittedName>
        <fullName evidence="1">Uncharacterized protein</fullName>
    </submittedName>
</protein>
<evidence type="ECO:0000313" key="2">
    <source>
        <dbReference type="EMBL" id="MCC4477317.1"/>
    </source>
</evidence>
<reference evidence="2" key="3">
    <citation type="submission" date="2021-10" db="EMBL/GenBank/DDBJ databases">
        <title>Evolutionary history and lifestyle of the vertebrate symbiont Limosilactobacillus reuteri.</title>
        <authorList>
            <person name="Zheng J."/>
            <person name="Li F."/>
            <person name="Gaenzle M."/>
            <person name="Walter J."/>
        </authorList>
    </citation>
    <scope>NUCLEOTIDE SEQUENCE</scope>
    <source>
        <strain evidence="2">GQ_1_3_1</strain>
    </source>
</reference>
<organism evidence="1 3">
    <name type="scientific">Limosilactobacillus reuteri</name>
    <name type="common">Lactobacillus reuteri</name>
    <dbReference type="NCBI Taxonomy" id="1598"/>
    <lineage>
        <taxon>Bacteria</taxon>
        <taxon>Bacillati</taxon>
        <taxon>Bacillota</taxon>
        <taxon>Bacilli</taxon>
        <taxon>Lactobacillales</taxon>
        <taxon>Lactobacillaceae</taxon>
        <taxon>Limosilactobacillus</taxon>
    </lineage>
</organism>
<dbReference type="EMBL" id="JAJGWB010000111">
    <property type="protein sequence ID" value="MCC4477317.1"/>
    <property type="molecule type" value="Genomic_DNA"/>
</dbReference>
<evidence type="ECO:0000313" key="3">
    <source>
        <dbReference type="Proteomes" id="UP000235484"/>
    </source>
</evidence>
<reference evidence="3" key="2">
    <citation type="submission" date="2015-10" db="EMBL/GenBank/DDBJ databases">
        <authorList>
            <person name="Crossman L.C."/>
        </authorList>
    </citation>
    <scope>NUCLEOTIDE SEQUENCE [LARGE SCALE GENOMIC DNA]</scope>
    <source>
        <strain evidence="3">20-2</strain>
    </source>
</reference>
<dbReference type="Proteomes" id="UP001198026">
    <property type="component" value="Unassembled WGS sequence"/>
</dbReference>
<dbReference type="EMBL" id="LN887625">
    <property type="protein sequence ID" value="CUR41374.1"/>
    <property type="molecule type" value="Genomic_DNA"/>
</dbReference>
<proteinExistence type="predicted"/>
<dbReference type="Proteomes" id="UP000235484">
    <property type="component" value="Unassembled WGS sequence"/>
</dbReference>
<dbReference type="RefSeq" id="WP_102816541.1">
    <property type="nucleotide sequence ID" value="NZ_CP047416.1"/>
</dbReference>
<dbReference type="AlphaFoldDB" id="A0A0U5JUS0"/>
<gene>
    <name evidence="2" type="ORF">LMB76_03665</name>
    <name evidence="1" type="ORF">LRLP16767_LR202_01428</name>
</gene>
<name>A0A0U5JUS0_LIMRT</name>
<accession>A0A0U5JUS0</accession>
<evidence type="ECO:0000313" key="1">
    <source>
        <dbReference type="EMBL" id="CUR41374.1"/>
    </source>
</evidence>